<keyword evidence="8 10" id="KW-0378">Hydrolase</keyword>
<dbReference type="PANTHER" id="PTHR12147">
    <property type="entry name" value="METALLOPEPTIDASE M28 FAMILY MEMBER"/>
    <property type="match status" value="1"/>
</dbReference>
<keyword evidence="7 10" id="KW-0732">Signal</keyword>
<feature type="domain" description="PA" evidence="11">
    <location>
        <begin position="134"/>
        <end position="217"/>
    </location>
</feature>
<dbReference type="Gene3D" id="3.40.630.10">
    <property type="entry name" value="Zn peptidases"/>
    <property type="match status" value="1"/>
</dbReference>
<dbReference type="Gene3D" id="3.50.30.30">
    <property type="match status" value="1"/>
</dbReference>
<dbReference type="EC" id="3.4.-.-" evidence="10"/>
<dbReference type="SUPFAM" id="SSF52025">
    <property type="entry name" value="PA domain"/>
    <property type="match status" value="1"/>
</dbReference>
<evidence type="ECO:0000256" key="1">
    <source>
        <dbReference type="ARBA" id="ARBA00001947"/>
    </source>
</evidence>
<feature type="chain" id="PRO_5041518989" description="Peptide hydrolase" evidence="10">
    <location>
        <begin position="20"/>
        <end position="511"/>
    </location>
</feature>
<sequence>MRTSIAAAAAVWLASFAAAQKKDCIKLVSGERLEAEMKTEAVLARAQKLQDIAYSTEGRNRQWQQPGFELTMQYIEETLEKEAPGYYNVERQPTFFQVAKDPAPIVIGGASYDSSPMTTTSERALLTGTFEDVPVVAVANLGCDPEDYPDATGALTLIQRGTCSFELKSQLSKAAGAVGAIVRNAVDSPTFGNGVIGDAVDTLVPTTMIRYEDGVAILAQLEAGPATADLSIEYVNLTSYNVVATSKWGNQSNVVMLGAHADSVIDGPGVNDDGSGTVAILETAVQLAKFGVRNAVRFAWWTAEEDGLLGSYYYTDHTPAAELAKIRAYLNFDMIGSSNYVYGILDGDGDAYGLAGPEGSADIEKLWEDYFSTRDMPSDPSEFSGRSDYAGFIDQGIPSGGLSTGADEIKTAEQVAKYGGVEGAILDPNYHTAYDTVANLSAPALGVMSKAIGFAVGTYAKSLEGFPARTPAVAKRSSKHSARIAGLDEDAESFQYGPLTLWRMPLGQGKN</sequence>
<proteinExistence type="inferred from homology"/>
<dbReference type="InterPro" id="IPR046450">
    <property type="entry name" value="PA_dom_sf"/>
</dbReference>
<keyword evidence="4 13" id="KW-0031">Aminopeptidase</keyword>
<feature type="signal peptide" evidence="10">
    <location>
        <begin position="1"/>
        <end position="19"/>
    </location>
</feature>
<evidence type="ECO:0000256" key="9">
    <source>
        <dbReference type="ARBA" id="ARBA00022833"/>
    </source>
</evidence>
<evidence type="ECO:0000256" key="5">
    <source>
        <dbReference type="ARBA" id="ARBA00022670"/>
    </source>
</evidence>
<dbReference type="GO" id="GO:0006508">
    <property type="term" value="P:proteolysis"/>
    <property type="evidence" value="ECO:0007669"/>
    <property type="project" value="UniProtKB-KW"/>
</dbReference>
<dbReference type="Proteomes" id="UP000011086">
    <property type="component" value="Unassembled WGS sequence"/>
</dbReference>
<evidence type="ECO:0000259" key="12">
    <source>
        <dbReference type="Pfam" id="PF04389"/>
    </source>
</evidence>
<dbReference type="Pfam" id="PF02225">
    <property type="entry name" value="PA"/>
    <property type="match status" value="1"/>
</dbReference>
<evidence type="ECO:0000256" key="3">
    <source>
        <dbReference type="ARBA" id="ARBA00005957"/>
    </source>
</evidence>
<organism evidence="13">
    <name type="scientific">Pyricularia oryzae (strain Y34)</name>
    <name type="common">Rice blast fungus</name>
    <name type="synonym">Magnaporthe oryzae</name>
    <dbReference type="NCBI Taxonomy" id="1143189"/>
    <lineage>
        <taxon>Eukaryota</taxon>
        <taxon>Fungi</taxon>
        <taxon>Dikarya</taxon>
        <taxon>Ascomycota</taxon>
        <taxon>Pezizomycotina</taxon>
        <taxon>Sordariomycetes</taxon>
        <taxon>Sordariomycetidae</taxon>
        <taxon>Magnaporthales</taxon>
        <taxon>Pyriculariaceae</taxon>
        <taxon>Pyricularia</taxon>
    </lineage>
</organism>
<comment type="cofactor">
    <cofactor evidence="1">
        <name>Zn(2+)</name>
        <dbReference type="ChEBI" id="CHEBI:29105"/>
    </cofactor>
</comment>
<evidence type="ECO:0000256" key="7">
    <source>
        <dbReference type="ARBA" id="ARBA00022729"/>
    </source>
</evidence>
<protein>
    <recommendedName>
        <fullName evidence="10">Peptide hydrolase</fullName>
        <ecNumber evidence="10">3.4.-.-</ecNumber>
    </recommendedName>
</protein>
<dbReference type="EMBL" id="JH793088">
    <property type="protein sequence ID" value="ELQ36720.1"/>
    <property type="molecule type" value="Genomic_DNA"/>
</dbReference>
<name>A0AA97NUT2_PYRO3</name>
<dbReference type="GO" id="GO:0008235">
    <property type="term" value="F:metalloexopeptidase activity"/>
    <property type="evidence" value="ECO:0007669"/>
    <property type="project" value="InterPro"/>
</dbReference>
<dbReference type="InterPro" id="IPR003137">
    <property type="entry name" value="PA_domain"/>
</dbReference>
<evidence type="ECO:0000256" key="4">
    <source>
        <dbReference type="ARBA" id="ARBA00022438"/>
    </source>
</evidence>
<evidence type="ECO:0000256" key="10">
    <source>
        <dbReference type="RuleBase" id="RU361240"/>
    </source>
</evidence>
<evidence type="ECO:0000259" key="11">
    <source>
        <dbReference type="Pfam" id="PF02225"/>
    </source>
</evidence>
<keyword evidence="6 10" id="KW-0479">Metal-binding</keyword>
<evidence type="ECO:0000313" key="13">
    <source>
        <dbReference type="EMBL" id="ELQ36720.1"/>
    </source>
</evidence>
<feature type="domain" description="Peptidase M28" evidence="12">
    <location>
        <begin position="241"/>
        <end position="452"/>
    </location>
</feature>
<dbReference type="Pfam" id="PF04389">
    <property type="entry name" value="Peptidase_M28"/>
    <property type="match status" value="1"/>
</dbReference>
<dbReference type="GO" id="GO:0046872">
    <property type="term" value="F:metal ion binding"/>
    <property type="evidence" value="ECO:0007669"/>
    <property type="project" value="UniProtKB-KW"/>
</dbReference>
<dbReference type="AlphaFoldDB" id="A0AA97NUT2"/>
<comment type="similarity">
    <text evidence="3">Belongs to the peptidase M28 family. M28A subfamily.</text>
</comment>
<evidence type="ECO:0000256" key="8">
    <source>
        <dbReference type="ARBA" id="ARBA00022801"/>
    </source>
</evidence>
<keyword evidence="9 10" id="KW-0862">Zinc</keyword>
<evidence type="ECO:0000256" key="2">
    <source>
        <dbReference type="ARBA" id="ARBA00005634"/>
    </source>
</evidence>
<reference evidence="13" key="1">
    <citation type="journal article" date="2012" name="PLoS Genet.">
        <title>Comparative analysis of the genomes of two field isolates of the rice blast fungus Magnaporthe oryzae.</title>
        <authorList>
            <person name="Xue M."/>
            <person name="Yang J."/>
            <person name="Li Z."/>
            <person name="Hu S."/>
            <person name="Yao N."/>
            <person name="Dean R.A."/>
            <person name="Zhao W."/>
            <person name="Shen M."/>
            <person name="Zhang H."/>
            <person name="Li C."/>
            <person name="Liu L."/>
            <person name="Cao L."/>
            <person name="Xu X."/>
            <person name="Xing Y."/>
            <person name="Hsiang T."/>
            <person name="Zhang Z."/>
            <person name="Xu J.R."/>
            <person name="Peng Y.L."/>
        </authorList>
    </citation>
    <scope>NUCLEOTIDE SEQUENCE</scope>
    <source>
        <strain evidence="13">Y34</strain>
    </source>
</reference>
<evidence type="ECO:0000256" key="6">
    <source>
        <dbReference type="ARBA" id="ARBA00022723"/>
    </source>
</evidence>
<dbReference type="CDD" id="cd03876">
    <property type="entry name" value="M28_SGAP_like"/>
    <property type="match status" value="1"/>
</dbReference>
<dbReference type="PANTHER" id="PTHR12147:SF26">
    <property type="entry name" value="PEPTIDASE M28 DOMAIN-CONTAINING PROTEIN"/>
    <property type="match status" value="1"/>
</dbReference>
<dbReference type="SUPFAM" id="SSF53187">
    <property type="entry name" value="Zn-dependent exopeptidases"/>
    <property type="match status" value="1"/>
</dbReference>
<keyword evidence="5 10" id="KW-0645">Protease</keyword>
<gene>
    <name evidence="13" type="ORF">OOU_Y34scaffold00641g4</name>
</gene>
<dbReference type="InterPro" id="IPR041756">
    <property type="entry name" value="M28_SGAP-like"/>
</dbReference>
<dbReference type="GO" id="GO:0004177">
    <property type="term" value="F:aminopeptidase activity"/>
    <property type="evidence" value="ECO:0007669"/>
    <property type="project" value="UniProtKB-KW"/>
</dbReference>
<dbReference type="InterPro" id="IPR007484">
    <property type="entry name" value="Peptidase_M28"/>
</dbReference>
<accession>A0AA97NUT2</accession>
<dbReference type="InterPro" id="IPR045175">
    <property type="entry name" value="M28_fam"/>
</dbReference>
<comment type="similarity">
    <text evidence="2">Belongs to the peptidase M28 family. M28B subfamily.</text>
</comment>